<dbReference type="STRING" id="375.BKD09_RS14725"/>
<dbReference type="AlphaFoldDB" id="A0A0A3XMY1"/>
<sequence>MISSTIFVQKAQPQEFVVRLTLVFSELRNDPFAEHGLDMRSAFDNPPARIPLAHQRASGPIVNIFAVLAT</sequence>
<dbReference type="RefSeq" id="WP_038935022.1">
    <property type="nucleotide sequence ID" value="NZ_CP017637.1"/>
</dbReference>
<dbReference type="EMBL" id="JRPN01000031">
    <property type="protein sequence ID" value="KGT74481.1"/>
    <property type="molecule type" value="Genomic_DNA"/>
</dbReference>
<evidence type="ECO:0000313" key="1">
    <source>
        <dbReference type="EMBL" id="APG09595.1"/>
    </source>
</evidence>
<evidence type="ECO:0000313" key="2">
    <source>
        <dbReference type="EMBL" id="KGT74481.1"/>
    </source>
</evidence>
<gene>
    <name evidence="1" type="ORF">BKD09_14725</name>
    <name evidence="2" type="ORF">MA20_38525</name>
</gene>
<reference evidence="2 3" key="1">
    <citation type="submission" date="2014-09" db="EMBL/GenBank/DDBJ databases">
        <title>Draft genome of Bradyrhizobium japonicum Is-34.</title>
        <authorList>
            <person name="Tsurumaru H."/>
            <person name="Yamakawa T."/>
            <person name="Hashimoto S."/>
            <person name="Okizaki K."/>
            <person name="Kanesaki Y."/>
            <person name="Yoshikawa H."/>
            <person name="Yajima S."/>
        </authorList>
    </citation>
    <scope>NUCLEOTIDE SEQUENCE [LARGE SCALE GENOMIC DNA]</scope>
    <source>
        <strain evidence="2 3">Is-34</strain>
    </source>
</reference>
<dbReference type="Proteomes" id="UP000030377">
    <property type="component" value="Unassembled WGS sequence"/>
</dbReference>
<protein>
    <submittedName>
        <fullName evidence="2">Uncharacterized protein</fullName>
    </submittedName>
</protein>
<reference evidence="1 4" key="2">
    <citation type="submission" date="2016-11" db="EMBL/GenBank/DDBJ databases">
        <title>Complete Genome Sequence of Bradyrhizobium sp. strain J5, an isolated from soybean nodule in Hokkaido.</title>
        <authorList>
            <person name="Kanehara K."/>
        </authorList>
    </citation>
    <scope>NUCLEOTIDE SEQUENCE [LARGE SCALE GENOMIC DNA]</scope>
    <source>
        <strain evidence="1 4">J5</strain>
    </source>
</reference>
<accession>A0A0A3XMY1</accession>
<organism evidence="2 3">
    <name type="scientific">Bradyrhizobium japonicum</name>
    <dbReference type="NCBI Taxonomy" id="375"/>
    <lineage>
        <taxon>Bacteria</taxon>
        <taxon>Pseudomonadati</taxon>
        <taxon>Pseudomonadota</taxon>
        <taxon>Alphaproteobacteria</taxon>
        <taxon>Hyphomicrobiales</taxon>
        <taxon>Nitrobacteraceae</taxon>
        <taxon>Bradyrhizobium</taxon>
    </lineage>
</organism>
<name>A0A0A3XMY1_BRAJP</name>
<dbReference type="EMBL" id="CP017637">
    <property type="protein sequence ID" value="APG09595.1"/>
    <property type="molecule type" value="Genomic_DNA"/>
</dbReference>
<dbReference type="Proteomes" id="UP000181962">
    <property type="component" value="Chromosome"/>
</dbReference>
<evidence type="ECO:0000313" key="3">
    <source>
        <dbReference type="Proteomes" id="UP000030377"/>
    </source>
</evidence>
<evidence type="ECO:0000313" key="4">
    <source>
        <dbReference type="Proteomes" id="UP000181962"/>
    </source>
</evidence>
<proteinExistence type="predicted"/>